<keyword evidence="3 9" id="KW-0479">Metal-binding</keyword>
<reference evidence="11" key="1">
    <citation type="submission" date="2022-07" db="EMBL/GenBank/DDBJ databases">
        <authorList>
            <person name="Macas J."/>
            <person name="Novak P."/>
            <person name="Neumann P."/>
        </authorList>
    </citation>
    <scope>NUCLEOTIDE SEQUENCE</scope>
</reference>
<sequence length="310" mass="35765">MDQKMNVYIWDMDETLILVKSLLNKQFAESFNGSKNWVEGVSIGKSWENHVLQISDDHFFYEQIENFNMPYLDILSHYDDGRDLTDYDFNNDGFGPPVDDVNKRRLAYRHRTITEKYTKGLHTILNEDMRKSWEDLYEETDTYTDRWLSSARACLEQCASGNAELTPGDCSAVGANNGQGSKYQHVNVLVTSGALIPSLVKCLLFRLGDMIPCHNVYSSWDAGKIQCFKWIKERFSVQQNVQFCVIGDGWEECEAAEAMRWPFVKMDPSCSTKYHRFPGLTPKHLDLYLAVVYENHNDDQENLKSPSETT</sequence>
<evidence type="ECO:0000256" key="8">
    <source>
        <dbReference type="PIRSR" id="PIRSR628472-1"/>
    </source>
</evidence>
<dbReference type="SFLD" id="SFLDG01129">
    <property type="entry name" value="C1.5:_HAD__Beta-PGM__Phosphata"/>
    <property type="match status" value="1"/>
</dbReference>
<dbReference type="SUPFAM" id="SSF56784">
    <property type="entry name" value="HAD-like"/>
    <property type="match status" value="1"/>
</dbReference>
<evidence type="ECO:0000313" key="11">
    <source>
        <dbReference type="EMBL" id="CAH9134228.1"/>
    </source>
</evidence>
<evidence type="ECO:0000256" key="4">
    <source>
        <dbReference type="ARBA" id="ARBA00022801"/>
    </source>
</evidence>
<feature type="binding site" evidence="9">
    <location>
        <position position="11"/>
    </location>
    <ligand>
        <name>Mg(2+)</name>
        <dbReference type="ChEBI" id="CHEBI:18420"/>
    </ligand>
</feature>
<dbReference type="PANTHER" id="PTHR10190">
    <property type="entry name" value="EYES ABSENT"/>
    <property type="match status" value="1"/>
</dbReference>
<dbReference type="EC" id="3.1.3.48" evidence="2"/>
<dbReference type="PANTHER" id="PTHR10190:SF16">
    <property type="entry name" value="DEVELOPMENTAL PROTEIN EYES ABSENT"/>
    <property type="match status" value="1"/>
</dbReference>
<dbReference type="InterPro" id="IPR038102">
    <property type="entry name" value="EYA_dom_sf"/>
</dbReference>
<dbReference type="NCBIfam" id="TIGR01658">
    <property type="entry name" value="EYA-cons_domain"/>
    <property type="match status" value="1"/>
</dbReference>
<dbReference type="InterPro" id="IPR006545">
    <property type="entry name" value="EYA_dom"/>
</dbReference>
<keyword evidence="6" id="KW-0904">Protein phosphatase</keyword>
<evidence type="ECO:0000256" key="1">
    <source>
        <dbReference type="ARBA" id="ARBA00010501"/>
    </source>
</evidence>
<dbReference type="GO" id="GO:0030154">
    <property type="term" value="P:cell differentiation"/>
    <property type="evidence" value="ECO:0007669"/>
    <property type="project" value="TreeGrafter"/>
</dbReference>
<feature type="active site" description="Nucleophile" evidence="8">
    <location>
        <position position="11"/>
    </location>
</feature>
<dbReference type="EMBL" id="CAMAPF010000034">
    <property type="protein sequence ID" value="CAH9080044.1"/>
    <property type="molecule type" value="Genomic_DNA"/>
</dbReference>
<dbReference type="SFLD" id="SFLDS00003">
    <property type="entry name" value="Haloacid_Dehalogenase"/>
    <property type="match status" value="1"/>
</dbReference>
<dbReference type="Proteomes" id="UP001152523">
    <property type="component" value="Unassembled WGS sequence"/>
</dbReference>
<comment type="similarity">
    <text evidence="1">Belongs to the HAD-like hydrolase superfamily. EYA family.</text>
</comment>
<feature type="active site" description="Proton donor" evidence="8">
    <location>
        <position position="13"/>
    </location>
</feature>
<keyword evidence="5 9" id="KW-0460">Magnesium</keyword>
<evidence type="ECO:0000256" key="3">
    <source>
        <dbReference type="ARBA" id="ARBA00022723"/>
    </source>
</evidence>
<name>A0AAV0FF92_9ASTE</name>
<accession>A0AAV0FF92</accession>
<dbReference type="GO" id="GO:0045739">
    <property type="term" value="P:positive regulation of DNA repair"/>
    <property type="evidence" value="ECO:0007669"/>
    <property type="project" value="TreeGrafter"/>
</dbReference>
<evidence type="ECO:0000313" key="12">
    <source>
        <dbReference type="Proteomes" id="UP001152523"/>
    </source>
</evidence>
<dbReference type="AlphaFoldDB" id="A0AAV0FF92"/>
<evidence type="ECO:0000256" key="9">
    <source>
        <dbReference type="PIRSR" id="PIRSR628472-2"/>
    </source>
</evidence>
<comment type="catalytic activity">
    <reaction evidence="7">
        <text>O-phospho-L-tyrosyl-[protein] + H2O = L-tyrosyl-[protein] + phosphate</text>
        <dbReference type="Rhea" id="RHEA:10684"/>
        <dbReference type="Rhea" id="RHEA-COMP:10136"/>
        <dbReference type="Rhea" id="RHEA-COMP:20101"/>
        <dbReference type="ChEBI" id="CHEBI:15377"/>
        <dbReference type="ChEBI" id="CHEBI:43474"/>
        <dbReference type="ChEBI" id="CHEBI:46858"/>
        <dbReference type="ChEBI" id="CHEBI:61978"/>
        <dbReference type="EC" id="3.1.3.48"/>
    </reaction>
</comment>
<dbReference type="GO" id="GO:0004725">
    <property type="term" value="F:protein tyrosine phosphatase activity"/>
    <property type="evidence" value="ECO:0007669"/>
    <property type="project" value="UniProtKB-EC"/>
</dbReference>
<organism evidence="11 12">
    <name type="scientific">Cuscuta epithymum</name>
    <dbReference type="NCBI Taxonomy" id="186058"/>
    <lineage>
        <taxon>Eukaryota</taxon>
        <taxon>Viridiplantae</taxon>
        <taxon>Streptophyta</taxon>
        <taxon>Embryophyta</taxon>
        <taxon>Tracheophyta</taxon>
        <taxon>Spermatophyta</taxon>
        <taxon>Magnoliopsida</taxon>
        <taxon>eudicotyledons</taxon>
        <taxon>Gunneridae</taxon>
        <taxon>Pentapetalae</taxon>
        <taxon>asterids</taxon>
        <taxon>lamiids</taxon>
        <taxon>Solanales</taxon>
        <taxon>Convolvulaceae</taxon>
        <taxon>Cuscuteae</taxon>
        <taxon>Cuscuta</taxon>
        <taxon>Cuscuta subgen. Cuscuta</taxon>
    </lineage>
</organism>
<feature type="binding site" evidence="9">
    <location>
        <position position="248"/>
    </location>
    <ligand>
        <name>Mg(2+)</name>
        <dbReference type="ChEBI" id="CHEBI:18420"/>
    </ligand>
</feature>
<feature type="binding site" evidence="9">
    <location>
        <position position="13"/>
    </location>
    <ligand>
        <name>Mg(2+)</name>
        <dbReference type="ChEBI" id="CHEBI:18420"/>
    </ligand>
</feature>
<dbReference type="InterPro" id="IPR028472">
    <property type="entry name" value="EYA"/>
</dbReference>
<gene>
    <name evidence="11" type="ORF">CEPIT_LOCUS33553</name>
    <name evidence="10" type="ORF">CEPIT_LOCUS7173</name>
</gene>
<evidence type="ECO:0000256" key="6">
    <source>
        <dbReference type="ARBA" id="ARBA00022912"/>
    </source>
</evidence>
<comment type="cofactor">
    <cofactor evidence="9">
        <name>Mg(2+)</name>
        <dbReference type="ChEBI" id="CHEBI:18420"/>
    </cofactor>
    <text evidence="9">Binds 1 Mg(2+) ion per subunit.</text>
</comment>
<dbReference type="GO" id="GO:0005634">
    <property type="term" value="C:nucleus"/>
    <property type="evidence" value="ECO:0007669"/>
    <property type="project" value="TreeGrafter"/>
</dbReference>
<evidence type="ECO:0000256" key="5">
    <source>
        <dbReference type="ARBA" id="ARBA00022842"/>
    </source>
</evidence>
<protein>
    <recommendedName>
        <fullName evidence="2">protein-tyrosine-phosphatase</fullName>
        <ecNumber evidence="2">3.1.3.48</ecNumber>
    </recommendedName>
</protein>
<comment type="caution">
    <text evidence="11">The sequence shown here is derived from an EMBL/GenBank/DDBJ whole genome shotgun (WGS) entry which is preliminary data.</text>
</comment>
<dbReference type="EMBL" id="CAMAPF010000980">
    <property type="protein sequence ID" value="CAH9134228.1"/>
    <property type="molecule type" value="Genomic_DNA"/>
</dbReference>
<dbReference type="InterPro" id="IPR036412">
    <property type="entry name" value="HAD-like_sf"/>
</dbReference>
<proteinExistence type="inferred from homology"/>
<evidence type="ECO:0000256" key="7">
    <source>
        <dbReference type="ARBA" id="ARBA00051722"/>
    </source>
</evidence>
<evidence type="ECO:0000256" key="2">
    <source>
        <dbReference type="ARBA" id="ARBA00013064"/>
    </source>
</evidence>
<dbReference type="GO" id="GO:0046872">
    <property type="term" value="F:metal ion binding"/>
    <property type="evidence" value="ECO:0007669"/>
    <property type="project" value="UniProtKB-KW"/>
</dbReference>
<evidence type="ECO:0000313" key="10">
    <source>
        <dbReference type="EMBL" id="CAH9080044.1"/>
    </source>
</evidence>
<dbReference type="Gene3D" id="3.40.50.12350">
    <property type="match status" value="1"/>
</dbReference>
<keyword evidence="4" id="KW-0378">Hydrolase</keyword>
<keyword evidence="12" id="KW-1185">Reference proteome</keyword>